<accession>A0A0X3PUW3</accession>
<organism evidence="1">
    <name type="scientific">Schistocephalus solidus</name>
    <name type="common">Tapeworm</name>
    <dbReference type="NCBI Taxonomy" id="70667"/>
    <lineage>
        <taxon>Eukaryota</taxon>
        <taxon>Metazoa</taxon>
        <taxon>Spiralia</taxon>
        <taxon>Lophotrochozoa</taxon>
        <taxon>Platyhelminthes</taxon>
        <taxon>Cestoda</taxon>
        <taxon>Eucestoda</taxon>
        <taxon>Diphyllobothriidea</taxon>
        <taxon>Diphyllobothriidae</taxon>
        <taxon>Schistocephalus</taxon>
    </lineage>
</organism>
<name>A0A0X3PUW3_SCHSO</name>
<reference evidence="1" key="1">
    <citation type="submission" date="2016-01" db="EMBL/GenBank/DDBJ databases">
        <title>Reference transcriptome for the parasite Schistocephalus solidus: insights into the molecular evolution of parasitism.</title>
        <authorList>
            <person name="Hebert F.O."/>
            <person name="Grambauer S."/>
            <person name="Barber I."/>
            <person name="Landry C.R."/>
            <person name="Aubin-Horth N."/>
        </authorList>
    </citation>
    <scope>NUCLEOTIDE SEQUENCE</scope>
</reference>
<evidence type="ECO:0008006" key="2">
    <source>
        <dbReference type="Google" id="ProtNLM"/>
    </source>
</evidence>
<protein>
    <recommendedName>
        <fullName evidence="2">MMS19 nucleotide excision repair protein</fullName>
    </recommendedName>
</protein>
<evidence type="ECO:0000313" key="1">
    <source>
        <dbReference type="EMBL" id="JAP55419.1"/>
    </source>
</evidence>
<dbReference type="AlphaFoldDB" id="A0A0X3PUW3"/>
<proteinExistence type="predicted"/>
<dbReference type="EMBL" id="GEEE01007806">
    <property type="protein sequence ID" value="JAP55419.1"/>
    <property type="molecule type" value="Transcribed_RNA"/>
</dbReference>
<sequence>MLPVLLTFFLPPEELVAIQSNLSRFLELACVRYGLCTTGQAELLNSTSLQLRLTEASLFNFLCRLLLLGADSCAAACVDCLPSLCKHLMTHISKSTDESILRPLKLEQKNLLSQLICNDSAVGKKLQSFFFEILQDQESCHLAPVALEVLQRSACENESVLKELLEFIFSRLSNGRFNRQEVTELASTLVFITRTLGDKRPRCLVTVLGFIAQQSTVLSLLMDSLHTDLTMANQTDKSPEAANCITNLSSAFRFLVAGLPNKSQTAILESFNLIGPSAQAPSNDLMRLLLVAAISALRSAVFMEHSEELLQFMFCTIQWALKQSPTMSVALLNLTSSQLSIDFACVLNKSPYAPIVAFAESVLDLLISHLVTTPTAEVDQNRCQFSAPFIVLGLRALLNLPSVATQPQALALQHRLLSMLVPPADPVDQSDAPEFHLRVTCLTNYANLLLPAEVNTADGDKVDFLSATFHCTTSVLYPQKCYCLVGQELLRAWQGARKGCTTQTSPPSSSRMTVIEDACLRAYLQFSSLLPESILGDIVSDVIEAAVLAVTTGVYSLQTQTLGLALISTLATVLPSSLRSGISDGHADDLFEKLPLILQNTSGSATDDPATAEREARMRYHLAVCLSALVDFPAPITARHKGRVRRVLEHLLDDDCRSVRLQASRANIRWYLRV</sequence>
<gene>
    <name evidence="1" type="ORF">TR86972</name>
</gene>